<dbReference type="InterPro" id="IPR051609">
    <property type="entry name" value="NmrA/Isoflavone_reductase-like"/>
</dbReference>
<dbReference type="InterPro" id="IPR008030">
    <property type="entry name" value="NmrA-like"/>
</dbReference>
<comment type="caution">
    <text evidence="4">The sequence shown here is derived from an EMBL/GenBank/DDBJ whole genome shotgun (WGS) entry which is preliminary data.</text>
</comment>
<dbReference type="Gene3D" id="3.90.25.10">
    <property type="entry name" value="UDP-galactose 4-epimerase, domain 1"/>
    <property type="match status" value="1"/>
</dbReference>
<dbReference type="CDD" id="cd05259">
    <property type="entry name" value="PCBER_SDR_a"/>
    <property type="match status" value="1"/>
</dbReference>
<dbReference type="InterPro" id="IPR045312">
    <property type="entry name" value="PCBER-like"/>
</dbReference>
<name>A0A8H3FHX8_9LECA</name>
<dbReference type="GO" id="GO:0016491">
    <property type="term" value="F:oxidoreductase activity"/>
    <property type="evidence" value="ECO:0007669"/>
    <property type="project" value="UniProtKB-KW"/>
</dbReference>
<proteinExistence type="predicted"/>
<organism evidence="4 5">
    <name type="scientific">Gomphillus americanus</name>
    <dbReference type="NCBI Taxonomy" id="1940652"/>
    <lineage>
        <taxon>Eukaryota</taxon>
        <taxon>Fungi</taxon>
        <taxon>Dikarya</taxon>
        <taxon>Ascomycota</taxon>
        <taxon>Pezizomycotina</taxon>
        <taxon>Lecanoromycetes</taxon>
        <taxon>OSLEUM clade</taxon>
        <taxon>Ostropomycetidae</taxon>
        <taxon>Ostropales</taxon>
        <taxon>Graphidaceae</taxon>
        <taxon>Gomphilloideae</taxon>
        <taxon>Gomphillus</taxon>
    </lineage>
</organism>
<evidence type="ECO:0000313" key="4">
    <source>
        <dbReference type="EMBL" id="CAF9926291.1"/>
    </source>
</evidence>
<reference evidence="4" key="1">
    <citation type="submission" date="2021-03" db="EMBL/GenBank/DDBJ databases">
        <authorList>
            <person name="Tagirdzhanova G."/>
        </authorList>
    </citation>
    <scope>NUCLEOTIDE SEQUENCE</scope>
</reference>
<keyword evidence="1" id="KW-0521">NADP</keyword>
<sequence length="308" mass="34133">MTITTVALVGASGALGPYILEALQSSTTLQVTVLVRESSKATFPTSVRTRSIPDHIDTHEPLVSALQDQDALVLAYSGSLTTQSKLFIDAAIKAGVRRIIPADYGSCDSSDARSLELVPLYKEKEKVREYLIAHEGQGSGHLSWTSLVNGHFFDQGLQGQLLGFDLSNKKVKIFDDGQKIWSATTRDSVGMAVRRILEVDEDESQLRNKLVYVQGMRTNQIQLARVLEEVTGSPLSKEHVSSDKFIEEHKRKLYKPDGTLDMDVVEELVCVEGIVNADWQDRPTLVNELLGIEVENVETVVRRILGRK</sequence>
<dbReference type="Proteomes" id="UP000664169">
    <property type="component" value="Unassembled WGS sequence"/>
</dbReference>
<dbReference type="PANTHER" id="PTHR47706">
    <property type="entry name" value="NMRA-LIKE FAMILY PROTEIN"/>
    <property type="match status" value="1"/>
</dbReference>
<evidence type="ECO:0000313" key="5">
    <source>
        <dbReference type="Proteomes" id="UP000664169"/>
    </source>
</evidence>
<dbReference type="PANTHER" id="PTHR47706:SF9">
    <property type="entry name" value="NMRA-LIKE DOMAIN-CONTAINING PROTEIN-RELATED"/>
    <property type="match status" value="1"/>
</dbReference>
<dbReference type="Gene3D" id="3.40.50.720">
    <property type="entry name" value="NAD(P)-binding Rossmann-like Domain"/>
    <property type="match status" value="1"/>
</dbReference>
<protein>
    <recommendedName>
        <fullName evidence="3">NmrA-like domain-containing protein</fullName>
    </recommendedName>
</protein>
<dbReference type="InterPro" id="IPR036291">
    <property type="entry name" value="NAD(P)-bd_dom_sf"/>
</dbReference>
<gene>
    <name evidence="4" type="ORF">GOMPHAMPRED_004099</name>
</gene>
<keyword evidence="2" id="KW-0560">Oxidoreductase</keyword>
<keyword evidence="5" id="KW-1185">Reference proteome</keyword>
<evidence type="ECO:0000256" key="1">
    <source>
        <dbReference type="ARBA" id="ARBA00022857"/>
    </source>
</evidence>
<evidence type="ECO:0000259" key="3">
    <source>
        <dbReference type="Pfam" id="PF05368"/>
    </source>
</evidence>
<accession>A0A8H3FHX8</accession>
<dbReference type="AlphaFoldDB" id="A0A8H3FHX8"/>
<evidence type="ECO:0000256" key="2">
    <source>
        <dbReference type="ARBA" id="ARBA00023002"/>
    </source>
</evidence>
<dbReference type="Pfam" id="PF05368">
    <property type="entry name" value="NmrA"/>
    <property type="match status" value="1"/>
</dbReference>
<feature type="domain" description="NmrA-like" evidence="3">
    <location>
        <begin position="5"/>
        <end position="245"/>
    </location>
</feature>
<dbReference type="OrthoDB" id="9984533at2759"/>
<dbReference type="EMBL" id="CAJPDQ010000025">
    <property type="protein sequence ID" value="CAF9926291.1"/>
    <property type="molecule type" value="Genomic_DNA"/>
</dbReference>
<dbReference type="SUPFAM" id="SSF51735">
    <property type="entry name" value="NAD(P)-binding Rossmann-fold domains"/>
    <property type="match status" value="1"/>
</dbReference>